<dbReference type="GO" id="GO:0046872">
    <property type="term" value="F:metal ion binding"/>
    <property type="evidence" value="ECO:0007669"/>
    <property type="project" value="UniProtKB-KW"/>
</dbReference>
<dbReference type="Gene3D" id="2.30.42.10">
    <property type="match status" value="2"/>
</dbReference>
<dbReference type="AlphaFoldDB" id="A0A8H7QD70"/>
<evidence type="ECO:0000259" key="7">
    <source>
        <dbReference type="PROSITE" id="PS51865"/>
    </source>
</evidence>
<evidence type="ECO:0000256" key="5">
    <source>
        <dbReference type="PIRSR" id="PIRSR607583-1"/>
    </source>
</evidence>
<feature type="region of interest" description="Disordered" evidence="6">
    <location>
        <begin position="237"/>
        <end position="283"/>
    </location>
</feature>
<dbReference type="Pfam" id="PF04495">
    <property type="entry name" value="GRASP55_65"/>
    <property type="match status" value="2"/>
</dbReference>
<gene>
    <name evidence="8" type="ORF">INT46_008388</name>
</gene>
<feature type="domain" description="PDZ GRASP-type" evidence="7">
    <location>
        <begin position="12"/>
        <end position="108"/>
    </location>
</feature>
<dbReference type="GO" id="GO:0007030">
    <property type="term" value="P:Golgi organization"/>
    <property type="evidence" value="ECO:0007669"/>
    <property type="project" value="TreeGrafter"/>
</dbReference>
<dbReference type="InterPro" id="IPR007583">
    <property type="entry name" value="GRASP55_65"/>
</dbReference>
<evidence type="ECO:0000313" key="9">
    <source>
        <dbReference type="Proteomes" id="UP000650833"/>
    </source>
</evidence>
<organism evidence="8 9">
    <name type="scientific">Mucor plumbeus</name>
    <dbReference type="NCBI Taxonomy" id="97098"/>
    <lineage>
        <taxon>Eukaryota</taxon>
        <taxon>Fungi</taxon>
        <taxon>Fungi incertae sedis</taxon>
        <taxon>Mucoromycota</taxon>
        <taxon>Mucoromycotina</taxon>
        <taxon>Mucoromycetes</taxon>
        <taxon>Mucorales</taxon>
        <taxon>Mucorineae</taxon>
        <taxon>Mucoraceae</taxon>
        <taxon>Mucor</taxon>
    </lineage>
</organism>
<feature type="binding site" evidence="5">
    <location>
        <position position="15"/>
    </location>
    <ligand>
        <name>Zn(2+)</name>
        <dbReference type="ChEBI" id="CHEBI:29105"/>
    </ligand>
</feature>
<evidence type="ECO:0000256" key="6">
    <source>
        <dbReference type="SAM" id="MobiDB-lite"/>
    </source>
</evidence>
<dbReference type="FunFam" id="2.30.42.10:FF:000026">
    <property type="entry name" value="Golgi reassembly stacking protein 2"/>
    <property type="match status" value="1"/>
</dbReference>
<dbReference type="InterPro" id="IPR024958">
    <property type="entry name" value="GRASP_PDZ"/>
</dbReference>
<comment type="subcellular location">
    <subcellularLocation>
        <location evidence="1">Golgi apparatus membrane</location>
    </subcellularLocation>
</comment>
<dbReference type="InterPro" id="IPR036034">
    <property type="entry name" value="PDZ_sf"/>
</dbReference>
<dbReference type="PROSITE" id="PS51865">
    <property type="entry name" value="PDZ_GRASP"/>
    <property type="match status" value="2"/>
</dbReference>
<reference evidence="8" key="1">
    <citation type="submission" date="2020-12" db="EMBL/GenBank/DDBJ databases">
        <title>Metabolic potential, ecology and presence of endohyphal bacteria is reflected in genomic diversity of Mucoromycotina.</title>
        <authorList>
            <person name="Muszewska A."/>
            <person name="Okrasinska A."/>
            <person name="Steczkiewicz K."/>
            <person name="Drgas O."/>
            <person name="Orlowska M."/>
            <person name="Perlinska-Lenart U."/>
            <person name="Aleksandrzak-Piekarczyk T."/>
            <person name="Szatraj K."/>
            <person name="Zielenkiewicz U."/>
            <person name="Pilsyk S."/>
            <person name="Malc E."/>
            <person name="Mieczkowski P."/>
            <person name="Kruszewska J.S."/>
            <person name="Biernat P."/>
            <person name="Pawlowska J."/>
        </authorList>
    </citation>
    <scope>NUCLEOTIDE SEQUENCE</scope>
    <source>
        <strain evidence="8">CBS 226.32</strain>
    </source>
</reference>
<dbReference type="SUPFAM" id="SSF50156">
    <property type="entry name" value="PDZ domain-like"/>
    <property type="match status" value="2"/>
</dbReference>
<feature type="compositionally biased region" description="Low complexity" evidence="6">
    <location>
        <begin position="261"/>
        <end position="283"/>
    </location>
</feature>
<keyword evidence="2" id="KW-0677">Repeat</keyword>
<keyword evidence="5" id="KW-0862">Zinc</keyword>
<sequence>MGGAQSSEQGQYGFHVLKVKENSPAFHAGIEQFFDYIVSINGIPLNNGDSQALLKTLQEYEGKPLPMGVYSSKEQSFREITLTPSRDWHSDDPNEKSLIGCSIRFCSFERAGENVWHVLDVSPNSPAEMAGIISFSDYIIGSPHMTLRNEDDFYDLVEQYLGKPLRLYLYNSEWDSCRECIIVPNHEWGGNGSLGCDVGYGLLHRIPRKKNERELLTDEGQRSDEATYSDTIFNAPELPVSDEEVLEEAKQISLPPSPTAQSLQLSPEQQPSSSATAAVTTTP</sequence>
<evidence type="ECO:0000256" key="1">
    <source>
        <dbReference type="ARBA" id="ARBA00004394"/>
    </source>
</evidence>
<feature type="binding site" evidence="5">
    <location>
        <position position="106"/>
    </location>
    <ligand>
        <name>Zn(2+)</name>
        <dbReference type="ChEBI" id="CHEBI:29105"/>
    </ligand>
</feature>
<protein>
    <recommendedName>
        <fullName evidence="7">PDZ GRASP-type domain-containing protein</fullName>
    </recommendedName>
</protein>
<proteinExistence type="predicted"/>
<dbReference type="GO" id="GO:0000139">
    <property type="term" value="C:Golgi membrane"/>
    <property type="evidence" value="ECO:0007669"/>
    <property type="project" value="UniProtKB-SubCell"/>
</dbReference>
<comment type="caution">
    <text evidence="8">The sequence shown here is derived from an EMBL/GenBank/DDBJ whole genome shotgun (WGS) entry which is preliminary data.</text>
</comment>
<evidence type="ECO:0000313" key="8">
    <source>
        <dbReference type="EMBL" id="KAG2190724.1"/>
    </source>
</evidence>
<name>A0A8H7QD70_9FUNG</name>
<accession>A0A8H7QD70</accession>
<dbReference type="Proteomes" id="UP000650833">
    <property type="component" value="Unassembled WGS sequence"/>
</dbReference>
<dbReference type="OrthoDB" id="3318at2759"/>
<keyword evidence="3" id="KW-0333">Golgi apparatus</keyword>
<dbReference type="PANTHER" id="PTHR12893:SF0">
    <property type="entry name" value="GRASP65"/>
    <property type="match status" value="1"/>
</dbReference>
<keyword evidence="5" id="KW-0479">Metal-binding</keyword>
<dbReference type="PANTHER" id="PTHR12893">
    <property type="entry name" value="GOLGI REASSEMBLY STACKING PROTEIN GRASP"/>
    <property type="match status" value="1"/>
</dbReference>
<evidence type="ECO:0000256" key="2">
    <source>
        <dbReference type="ARBA" id="ARBA00022737"/>
    </source>
</evidence>
<dbReference type="EMBL" id="JAEPRC010000914">
    <property type="protein sequence ID" value="KAG2190724.1"/>
    <property type="molecule type" value="Genomic_DNA"/>
</dbReference>
<keyword evidence="4" id="KW-0472">Membrane</keyword>
<keyword evidence="9" id="KW-1185">Reference proteome</keyword>
<evidence type="ECO:0000256" key="3">
    <source>
        <dbReference type="ARBA" id="ARBA00023034"/>
    </source>
</evidence>
<feature type="domain" description="PDZ GRASP-type" evidence="7">
    <location>
        <begin position="114"/>
        <end position="203"/>
    </location>
</feature>
<evidence type="ECO:0000256" key="4">
    <source>
        <dbReference type="ARBA" id="ARBA00023136"/>
    </source>
</evidence>